<evidence type="ECO:0000256" key="3">
    <source>
        <dbReference type="ARBA" id="ARBA00022692"/>
    </source>
</evidence>
<evidence type="ECO:0000256" key="5">
    <source>
        <dbReference type="ARBA" id="ARBA00023136"/>
    </source>
</evidence>
<accession>A0A1D8K6R3</accession>
<keyword evidence="3 7" id="KW-0812">Transmembrane</keyword>
<comment type="subcellular location">
    <subcellularLocation>
        <location evidence="1">Cell membrane</location>
        <topology evidence="1">Multi-pass membrane protein</topology>
    </subcellularLocation>
</comment>
<feature type="transmembrane region" description="Helical" evidence="7">
    <location>
        <begin position="473"/>
        <end position="489"/>
    </location>
</feature>
<dbReference type="AlphaFoldDB" id="A0A1D8K6R3"/>
<name>A0A1D8K6R3_9GAMM</name>
<evidence type="ECO:0000256" key="6">
    <source>
        <dbReference type="ARBA" id="ARBA00043993"/>
    </source>
</evidence>
<feature type="domain" description="Integral membrane bound transporter" evidence="8">
    <location>
        <begin position="415"/>
        <end position="535"/>
    </location>
</feature>
<evidence type="ECO:0000256" key="2">
    <source>
        <dbReference type="ARBA" id="ARBA00022475"/>
    </source>
</evidence>
<feature type="transmembrane region" description="Helical" evidence="7">
    <location>
        <begin position="121"/>
        <end position="141"/>
    </location>
</feature>
<evidence type="ECO:0000256" key="4">
    <source>
        <dbReference type="ARBA" id="ARBA00022989"/>
    </source>
</evidence>
<dbReference type="PANTHER" id="PTHR30509:SF9">
    <property type="entry name" value="MULTIDRUG RESISTANCE PROTEIN MDTO"/>
    <property type="match status" value="1"/>
</dbReference>
<dbReference type="Pfam" id="PF13515">
    <property type="entry name" value="FUSC_2"/>
    <property type="match status" value="1"/>
</dbReference>
<feature type="transmembrane region" description="Helical" evidence="7">
    <location>
        <begin position="96"/>
        <end position="114"/>
    </location>
</feature>
<dbReference type="GO" id="GO:0005886">
    <property type="term" value="C:plasma membrane"/>
    <property type="evidence" value="ECO:0007669"/>
    <property type="project" value="UniProtKB-SubCell"/>
</dbReference>
<feature type="transmembrane region" description="Helical" evidence="7">
    <location>
        <begin position="147"/>
        <end position="167"/>
    </location>
</feature>
<feature type="transmembrane region" description="Helical" evidence="7">
    <location>
        <begin position="523"/>
        <end position="541"/>
    </location>
</feature>
<organism evidence="9 10">
    <name type="scientific">Acidihalobacter aeolianus</name>
    <dbReference type="NCBI Taxonomy" id="2792603"/>
    <lineage>
        <taxon>Bacteria</taxon>
        <taxon>Pseudomonadati</taxon>
        <taxon>Pseudomonadota</taxon>
        <taxon>Gammaproteobacteria</taxon>
        <taxon>Chromatiales</taxon>
        <taxon>Ectothiorhodospiraceae</taxon>
        <taxon>Acidihalobacter</taxon>
    </lineage>
</organism>
<keyword evidence="10" id="KW-1185">Reference proteome</keyword>
<dbReference type="InterPro" id="IPR049453">
    <property type="entry name" value="Memb_transporter_dom"/>
</dbReference>
<dbReference type="Proteomes" id="UP000095342">
    <property type="component" value="Chromosome"/>
</dbReference>
<feature type="transmembrane region" description="Helical" evidence="7">
    <location>
        <begin position="43"/>
        <end position="61"/>
    </location>
</feature>
<protein>
    <recommendedName>
        <fullName evidence="8">Integral membrane bound transporter domain-containing protein</fullName>
    </recommendedName>
</protein>
<keyword evidence="4 7" id="KW-1133">Transmembrane helix</keyword>
<sequence length="741" mass="80125">MPDIQDAMPPFRFRLPALPLTLGLSVAVRGTLATAVPLLGFGALHLPIVSLLATLGALQTSIADVGGPYRDRFITLTLASLLEPLAAVAGQALSPWWWAATLAATLIAFGIGLARAFGQIGAALGFATGMSYLVGLVIPAATAGPAMLGGSLFMGAGWTLLVALAFWKLRPYKRAEYETAECFTACAEVIAAAAADIAGDVPATEGLRLARTHHELRRRVELARTTLEQLRRDADGRNLTLPRLLVLVRSAARIAANALAVGELTAIRAHCAQPGRTALARTLAALERVCRESARHIAFGQQQLDTREYEAELNRLSASLAQLRHAPDCPPQPWIELEHALAALDRNRPHLGNAAEVLAQLFGDEHGTGSRLFPRLYAREFLHRGLSNLRANLQPGSVIFRHALRLALAVAAGSALYTGLGLPHGIWIPLTVLVVLQPDVGGTRERALQRTVGTVAGVALAGLLITWIDDTDIVNLLLVALTFFTLLFLRRRYALAVTLLTPLIILLLERLAPSGLALVFERIAYTTAGAALALAAGYWLWPSWQRRQLPVQIAATLDATARYAAATLAHLSADTGVDEGTIELRRAAETESANADAAYQRMLAEPRRQRENELAYLALVSYNERLVRHLTDLDEFLGTGEAAAAAPALEEWIAAVRETLERIAQSSKEKPMKELGDLHELESANARMSPALGRWQAADREHPYPVLRQALLEKIATDVSALFAAAWRLRHGGDSQPRERL</sequence>
<evidence type="ECO:0000256" key="7">
    <source>
        <dbReference type="SAM" id="Phobius"/>
    </source>
</evidence>
<gene>
    <name evidence="9" type="ORF">BJI67_05945</name>
</gene>
<dbReference type="RefSeq" id="WP_070072254.1">
    <property type="nucleotide sequence ID" value="NZ_CP017448.1"/>
</dbReference>
<evidence type="ECO:0000313" key="9">
    <source>
        <dbReference type="EMBL" id="AOV16665.1"/>
    </source>
</evidence>
<dbReference type="KEGG" id="aaeo:BJI67_05945"/>
<evidence type="ECO:0000256" key="1">
    <source>
        <dbReference type="ARBA" id="ARBA00004651"/>
    </source>
</evidence>
<keyword evidence="2" id="KW-1003">Cell membrane</keyword>
<reference evidence="9 10" key="1">
    <citation type="submission" date="2016-09" db="EMBL/GenBank/DDBJ databases">
        <title>Acidihalobacter prosperus V6 (DSM14174).</title>
        <authorList>
            <person name="Khaleque H.N."/>
            <person name="Ramsay J.P."/>
            <person name="Murphy R.J.T."/>
            <person name="Kaksonen A.H."/>
            <person name="Boxall N.J."/>
            <person name="Watkin E.L.J."/>
        </authorList>
    </citation>
    <scope>NUCLEOTIDE SEQUENCE [LARGE SCALE GENOMIC DNA]</scope>
    <source>
        <strain evidence="9 10">V6</strain>
    </source>
</reference>
<comment type="similarity">
    <text evidence="6">Belongs to the YccS/YhfK family.</text>
</comment>
<dbReference type="PANTHER" id="PTHR30509">
    <property type="entry name" value="P-HYDROXYBENZOIC ACID EFFLUX PUMP SUBUNIT-RELATED"/>
    <property type="match status" value="1"/>
</dbReference>
<proteinExistence type="inferred from homology"/>
<dbReference type="EMBL" id="CP017448">
    <property type="protein sequence ID" value="AOV16665.1"/>
    <property type="molecule type" value="Genomic_DNA"/>
</dbReference>
<evidence type="ECO:0000259" key="8">
    <source>
        <dbReference type="Pfam" id="PF13515"/>
    </source>
</evidence>
<feature type="transmembrane region" description="Helical" evidence="7">
    <location>
        <begin position="494"/>
        <end position="511"/>
    </location>
</feature>
<evidence type="ECO:0000313" key="10">
    <source>
        <dbReference type="Proteomes" id="UP000095342"/>
    </source>
</evidence>
<keyword evidence="5 7" id="KW-0472">Membrane</keyword>